<keyword evidence="3" id="KW-0436">Ligase</keyword>
<sequence>MAKSTKSGASGVLSRRVKRQPKTSFRDVVISWMEGDLEFSGKHSSKEEDRVGLDIELLSRDGHGDGQPEVEGGGFPSVWGMVMSNGINWLGVRCRPVETFVGGKKAIFGPVIVGTVSGTAVVVPKVWNRTRSVRQYGSSLGVGVTIQFLYTSRPSARLDHCQFVKKGEKPRLTEPECGRFITFSFGFRRVVTSFFTSSIIPPTKSVLLFTEFDSPGRCCLGKVYVFFAGFFLLLTKFIFFYWATGPTGVEVEQTFFSSDFYELVWARQINGRVEMSRRRRRDGTMAEESENYGDWFEVAPVQPNLGFSMITTNNFTESSFVNLDVTQQHVESGPDGSTGSWRRPERCCCGRSQPAKVSG</sequence>
<protein>
    <submittedName>
        <fullName evidence="3 4">Phenylalanyl-tRNA synthetase alpha chain</fullName>
    </submittedName>
</protein>
<keyword evidence="5" id="KW-1185">Reference proteome</keyword>
<name>B0X3A7_CULQU</name>
<dbReference type="GO" id="GO:0004812">
    <property type="term" value="F:aminoacyl-tRNA ligase activity"/>
    <property type="evidence" value="ECO:0007669"/>
    <property type="project" value="UniProtKB-KW"/>
</dbReference>
<proteinExistence type="predicted"/>
<accession>B0X3A7</accession>
<evidence type="ECO:0000256" key="2">
    <source>
        <dbReference type="SAM" id="Phobius"/>
    </source>
</evidence>
<keyword evidence="3" id="KW-0030">Aminoacyl-tRNA synthetase</keyword>
<feature type="transmembrane region" description="Helical" evidence="2">
    <location>
        <begin position="223"/>
        <end position="243"/>
    </location>
</feature>
<dbReference type="EMBL" id="DS232311">
    <property type="protein sequence ID" value="EDS39609.1"/>
    <property type="molecule type" value="Genomic_DNA"/>
</dbReference>
<evidence type="ECO:0000256" key="1">
    <source>
        <dbReference type="SAM" id="MobiDB-lite"/>
    </source>
</evidence>
<dbReference type="HOGENOM" id="CLU_772229_0_0_1"/>
<reference evidence="4" key="2">
    <citation type="submission" date="2020-05" db="UniProtKB">
        <authorList>
            <consortium name="EnsemblMetazoa"/>
        </authorList>
    </citation>
    <scope>IDENTIFICATION</scope>
    <source>
        <strain evidence="4">JHB</strain>
    </source>
</reference>
<dbReference type="VEuPathDB" id="VectorBase:CPIJ013886"/>
<feature type="region of interest" description="Disordered" evidence="1">
    <location>
        <begin position="1"/>
        <end position="22"/>
    </location>
</feature>
<gene>
    <name evidence="4" type="primary">6047018</name>
    <name evidence="3" type="ORF">CpipJ_CPIJ013886</name>
</gene>
<dbReference type="KEGG" id="cqu:CpipJ_CPIJ013886"/>
<evidence type="ECO:0000313" key="3">
    <source>
        <dbReference type="EMBL" id="EDS39609.1"/>
    </source>
</evidence>
<evidence type="ECO:0000313" key="4">
    <source>
        <dbReference type="EnsemblMetazoa" id="CPIJ013886-PA"/>
    </source>
</evidence>
<evidence type="ECO:0000313" key="5">
    <source>
        <dbReference type="Proteomes" id="UP000002320"/>
    </source>
</evidence>
<dbReference type="AlphaFoldDB" id="B0X3A7"/>
<dbReference type="EnsemblMetazoa" id="CPIJ013886-RA">
    <property type="protein sequence ID" value="CPIJ013886-PA"/>
    <property type="gene ID" value="CPIJ013886"/>
</dbReference>
<dbReference type="Proteomes" id="UP000002320">
    <property type="component" value="Unassembled WGS sequence"/>
</dbReference>
<keyword evidence="2" id="KW-0472">Membrane</keyword>
<keyword evidence="2" id="KW-0812">Transmembrane</keyword>
<keyword evidence="2" id="KW-1133">Transmembrane helix</keyword>
<reference evidence="3" key="1">
    <citation type="submission" date="2007-03" db="EMBL/GenBank/DDBJ databases">
        <title>Annotation of Culex pipiens quinquefasciatus.</title>
        <authorList>
            <consortium name="The Broad Institute Genome Sequencing Platform"/>
            <person name="Atkinson P.W."/>
            <person name="Hemingway J."/>
            <person name="Christensen B.M."/>
            <person name="Higgs S."/>
            <person name="Kodira C."/>
            <person name="Hannick L."/>
            <person name="Megy K."/>
            <person name="O'Leary S."/>
            <person name="Pearson M."/>
            <person name="Haas B.J."/>
            <person name="Mauceli E."/>
            <person name="Wortman J.R."/>
            <person name="Lee N.H."/>
            <person name="Guigo R."/>
            <person name="Stanke M."/>
            <person name="Alvarado L."/>
            <person name="Amedeo P."/>
            <person name="Antoine C.H."/>
            <person name="Arensburger P."/>
            <person name="Bidwell S.L."/>
            <person name="Crawford M."/>
            <person name="Camaro F."/>
            <person name="Devon K."/>
            <person name="Engels R."/>
            <person name="Hammond M."/>
            <person name="Howarth C."/>
            <person name="Koehrsen M."/>
            <person name="Lawson D."/>
            <person name="Montgomery P."/>
            <person name="Nene V."/>
            <person name="Nusbaum C."/>
            <person name="Puiu D."/>
            <person name="Romero-Severson J."/>
            <person name="Severson D.W."/>
            <person name="Shumway M."/>
            <person name="Sisk P."/>
            <person name="Stolte C."/>
            <person name="Zeng Q."/>
            <person name="Eisenstadt E."/>
            <person name="Fraser-Liggett C."/>
            <person name="Strausberg R."/>
            <person name="Galagan J."/>
            <person name="Birren B."/>
            <person name="Collins F.H."/>
        </authorList>
    </citation>
    <scope>NUCLEOTIDE SEQUENCE [LARGE SCALE GENOMIC DNA]</scope>
    <source>
        <strain evidence="3">JHB</strain>
    </source>
</reference>
<dbReference type="InParanoid" id="B0X3A7"/>
<organism>
    <name type="scientific">Culex quinquefasciatus</name>
    <name type="common">Southern house mosquito</name>
    <name type="synonym">Culex pungens</name>
    <dbReference type="NCBI Taxonomy" id="7176"/>
    <lineage>
        <taxon>Eukaryota</taxon>
        <taxon>Metazoa</taxon>
        <taxon>Ecdysozoa</taxon>
        <taxon>Arthropoda</taxon>
        <taxon>Hexapoda</taxon>
        <taxon>Insecta</taxon>
        <taxon>Pterygota</taxon>
        <taxon>Neoptera</taxon>
        <taxon>Endopterygota</taxon>
        <taxon>Diptera</taxon>
        <taxon>Nematocera</taxon>
        <taxon>Culicoidea</taxon>
        <taxon>Culicidae</taxon>
        <taxon>Culicinae</taxon>
        <taxon>Culicini</taxon>
        <taxon>Culex</taxon>
        <taxon>Culex</taxon>
    </lineage>
</organism>